<dbReference type="AlphaFoldDB" id="A0A7Y2H2C4"/>
<gene>
    <name evidence="3" type="ORF">HKN21_07435</name>
</gene>
<feature type="signal peptide" evidence="1">
    <location>
        <begin position="1"/>
        <end position="17"/>
    </location>
</feature>
<dbReference type="EMBL" id="JABDJR010000290">
    <property type="protein sequence ID" value="NNF06577.1"/>
    <property type="molecule type" value="Genomic_DNA"/>
</dbReference>
<proteinExistence type="predicted"/>
<sequence>MASRRQFLTTGSKLALAAGLLPSVFLDRSLVWATPATSADQLSPGMFRDLVRSNFTVHGKQKSANLKLVKVCNEQVQSIPGTGKLAKFSLLFRGSDQSPLEQETYRFEHAALGKFDVFLVPVDMAGNGRQHYQVVFNQLLA</sequence>
<evidence type="ECO:0000313" key="3">
    <source>
        <dbReference type="EMBL" id="NNF06577.1"/>
    </source>
</evidence>
<protein>
    <recommendedName>
        <fullName evidence="2">DUF6916 domain-containing protein</fullName>
    </recommendedName>
</protein>
<dbReference type="InterPro" id="IPR006311">
    <property type="entry name" value="TAT_signal"/>
</dbReference>
<reference evidence="3 4" key="1">
    <citation type="submission" date="2020-03" db="EMBL/GenBank/DDBJ databases">
        <title>Metabolic flexibility allows generalist bacteria to become dominant in a frequently disturbed ecosystem.</title>
        <authorList>
            <person name="Chen Y.-J."/>
            <person name="Leung P.M."/>
            <person name="Bay S.K."/>
            <person name="Hugenholtz P."/>
            <person name="Kessler A.J."/>
            <person name="Shelley G."/>
            <person name="Waite D.W."/>
            <person name="Cook P.L."/>
            <person name="Greening C."/>
        </authorList>
    </citation>
    <scope>NUCLEOTIDE SEQUENCE [LARGE SCALE GENOMIC DNA]</scope>
    <source>
        <strain evidence="3">SS_bin_28</strain>
    </source>
</reference>
<feature type="chain" id="PRO_5031006805" description="DUF6916 domain-containing protein" evidence="1">
    <location>
        <begin position="18"/>
        <end position="141"/>
    </location>
</feature>
<dbReference type="Proteomes" id="UP000547674">
    <property type="component" value="Unassembled WGS sequence"/>
</dbReference>
<evidence type="ECO:0000313" key="4">
    <source>
        <dbReference type="Proteomes" id="UP000547674"/>
    </source>
</evidence>
<evidence type="ECO:0000259" key="2">
    <source>
        <dbReference type="Pfam" id="PF21880"/>
    </source>
</evidence>
<dbReference type="PROSITE" id="PS51318">
    <property type="entry name" value="TAT"/>
    <property type="match status" value="1"/>
</dbReference>
<keyword evidence="1" id="KW-0732">Signal</keyword>
<accession>A0A7Y2H2C4</accession>
<feature type="domain" description="DUF6916" evidence="2">
    <location>
        <begin position="45"/>
        <end position="136"/>
    </location>
</feature>
<evidence type="ECO:0000256" key="1">
    <source>
        <dbReference type="SAM" id="SignalP"/>
    </source>
</evidence>
<dbReference type="Pfam" id="PF21880">
    <property type="entry name" value="DUF6916"/>
    <property type="match status" value="1"/>
</dbReference>
<comment type="caution">
    <text evidence="3">The sequence shown here is derived from an EMBL/GenBank/DDBJ whole genome shotgun (WGS) entry which is preliminary data.</text>
</comment>
<dbReference type="InterPro" id="IPR054209">
    <property type="entry name" value="DUF6916"/>
</dbReference>
<organism evidence="3 4">
    <name type="scientific">Eiseniibacteriota bacterium</name>
    <dbReference type="NCBI Taxonomy" id="2212470"/>
    <lineage>
        <taxon>Bacteria</taxon>
        <taxon>Candidatus Eiseniibacteriota</taxon>
    </lineage>
</organism>
<name>A0A7Y2H2C4_UNCEI</name>